<dbReference type="PANTHER" id="PTHR24260:SF143">
    <property type="entry name" value="SERINE PROTEASE GD-LIKE PROTEIN"/>
    <property type="match status" value="1"/>
</dbReference>
<dbReference type="AlphaFoldDB" id="A0A182F937"/>
<dbReference type="InterPro" id="IPR018114">
    <property type="entry name" value="TRYPSIN_HIS"/>
</dbReference>
<evidence type="ECO:0000256" key="2">
    <source>
        <dbReference type="ARBA" id="ARBA00022525"/>
    </source>
</evidence>
<feature type="signal peptide" evidence="11">
    <location>
        <begin position="1"/>
        <end position="21"/>
    </location>
</feature>
<dbReference type="PRINTS" id="PR00722">
    <property type="entry name" value="CHYMOTRYPSIN"/>
</dbReference>
<dbReference type="Pfam" id="PF16030">
    <property type="entry name" value="GD_N"/>
    <property type="match status" value="3"/>
</dbReference>
<evidence type="ECO:0000256" key="8">
    <source>
        <dbReference type="ARBA" id="ARBA00023157"/>
    </source>
</evidence>
<reference evidence="13" key="2">
    <citation type="submission" date="2022-08" db="UniProtKB">
        <authorList>
            <consortium name="EnsemblMetazoa"/>
        </authorList>
    </citation>
    <scope>IDENTIFICATION</scope>
    <source>
        <strain evidence="13">STECLA/ALBI9_A</strain>
    </source>
</reference>
<proteinExistence type="inferred from homology"/>
<feature type="region of interest" description="Disordered" evidence="10">
    <location>
        <begin position="129"/>
        <end position="158"/>
    </location>
</feature>
<comment type="similarity">
    <text evidence="9">Belongs to the peptidase S1 family. CLIP subfamily.</text>
</comment>
<sequence>MKIHLWIIVAVLGAAPTHQKASPCPAVLTYDEQDDSSSTWFGTMRLKSNVPLHGVFVDVLFTSEVLEFGTFLKGFSTENNIEFHMTDKTKNMRAGEVYVLKIFVRYQSDKQVPLVRHIRFNGQSICTDTKPAARTNPTARRPFTTGPTRQRTTTGWNQPNRRLLPIRRYSTTTRSPIPREQIWDTTLRPLTTNPRPHQSNIQYDRLAGIALNAGDDTVISNRPSTPRPVPRTTTIKPQYFAGDYAFLRKDDAGTNGPKHYINNHQQDICGTVVPKANPLVTHGSVSERGQFPWHGALYRSSLTELRYLCGATLVSARMTITAAHCVTLEKSNKPVDAKSMLLFFGKIELSKWNGVEEDAQIQTVHLPAQYNHERFFSDIAVLTLKEDVKFSNFIRPVCLWSFDDDYKTLVNKIGFVPGWGYTEHGLVSSRLSFAQMPVVAHETCIWSNRDFFSRVTSDSSFCAGFKNGTSVCNGDSGGGMVFKHNGRWYLRGVVSVSAALQDRFRCDPNHYVVFTDVAKFNKWIQNLTVTKDYISVPSGAVLTTFGRAYAPPRLPPTRQTVRCSDLFTVDHENTYEKFYEGKLNLRPSVTLPYIQLVLQFDRKVELHTNYFQQSTDDYKSFHITNMTHSFPAGYNVQIPLSVAYESQKPTLTHINLNGVTICATTVRTLGRNLADPRAPVLANRSIQTWRNSSDDRTQQQFNSTCQAIQTAVVVSGGRWDAVMTLVADTTLPQALIEIVFDHPIYILGNPFGEVTTEDSIKFRIENRTFIIAKDAEIELNFFVRYNQAGPVPDVAEVNFNGRNHCQQRRRRVPNENGADTVRQRATTFATITDPFFGRDTIDTTESADSRQEEDEWILDDTECATVVPSKANRVRSRIIGGIESGQGEHPWHVAIYLDDQYQCGGSIVAKRWILSAAHCLTRQNTNQTLDVEQFRVYTGIIDISQIDEYFYRTVESVIIHREYNPAIFTTDIGLLRLTREIVYNSFIKPVCLYNRTVDISGFYGRDGKVTGWGFTRNGAVSNVLNYLEVPVVSQKMCSQKNVQFNVVLAVGESFCAGHADGNAVCNGDSGGGLVFAEGSRYYIRGIVSISAQRRNQLLCDPNQYSVFTDVSKFPVCCGLIPMPSSVMTALVAGSTLNSSAANLSTAVKGVVSGTLNLE</sequence>
<dbReference type="InterPro" id="IPR001254">
    <property type="entry name" value="Trypsin_dom"/>
</dbReference>
<dbReference type="FunFam" id="2.40.10.10:FF:000146">
    <property type="entry name" value="Serine protease 53"/>
    <property type="match status" value="1"/>
</dbReference>
<evidence type="ECO:0000256" key="4">
    <source>
        <dbReference type="ARBA" id="ARBA00022729"/>
    </source>
</evidence>
<keyword evidence="5" id="KW-0378">Hydrolase</keyword>
<dbReference type="InterPro" id="IPR043504">
    <property type="entry name" value="Peptidase_S1_PA_chymotrypsin"/>
</dbReference>
<dbReference type="CDD" id="cd00190">
    <property type="entry name" value="Tryp_SPc"/>
    <property type="match status" value="2"/>
</dbReference>
<evidence type="ECO:0000256" key="7">
    <source>
        <dbReference type="ARBA" id="ARBA00023145"/>
    </source>
</evidence>
<feature type="chain" id="PRO_5044236781" description="Peptidase S1 domain-containing protein" evidence="11">
    <location>
        <begin position="22"/>
        <end position="1158"/>
    </location>
</feature>
<dbReference type="GO" id="GO:0004252">
    <property type="term" value="F:serine-type endopeptidase activity"/>
    <property type="evidence" value="ECO:0007669"/>
    <property type="project" value="InterPro"/>
</dbReference>
<evidence type="ECO:0000256" key="6">
    <source>
        <dbReference type="ARBA" id="ARBA00022825"/>
    </source>
</evidence>
<evidence type="ECO:0000256" key="11">
    <source>
        <dbReference type="SAM" id="SignalP"/>
    </source>
</evidence>
<dbReference type="InterPro" id="IPR051333">
    <property type="entry name" value="CLIP_Serine_Protease"/>
</dbReference>
<organism evidence="13 14">
    <name type="scientific">Anopheles albimanus</name>
    <name type="common">New world malaria mosquito</name>
    <dbReference type="NCBI Taxonomy" id="7167"/>
    <lineage>
        <taxon>Eukaryota</taxon>
        <taxon>Metazoa</taxon>
        <taxon>Ecdysozoa</taxon>
        <taxon>Arthropoda</taxon>
        <taxon>Hexapoda</taxon>
        <taxon>Insecta</taxon>
        <taxon>Pterygota</taxon>
        <taxon>Neoptera</taxon>
        <taxon>Endopterygota</taxon>
        <taxon>Diptera</taxon>
        <taxon>Nematocera</taxon>
        <taxon>Culicoidea</taxon>
        <taxon>Culicidae</taxon>
        <taxon>Anophelinae</taxon>
        <taxon>Anopheles</taxon>
    </lineage>
</organism>
<accession>A0A182F937</accession>
<evidence type="ECO:0000259" key="12">
    <source>
        <dbReference type="PROSITE" id="PS50240"/>
    </source>
</evidence>
<keyword evidence="3" id="KW-0645">Protease</keyword>
<dbReference type="GO" id="GO:0005576">
    <property type="term" value="C:extracellular region"/>
    <property type="evidence" value="ECO:0007669"/>
    <property type="project" value="UniProtKB-SubCell"/>
</dbReference>
<keyword evidence="7" id="KW-0865">Zymogen</keyword>
<name>A0A182F937_ANOAL</name>
<keyword evidence="6" id="KW-0720">Serine protease</keyword>
<evidence type="ECO:0000256" key="1">
    <source>
        <dbReference type="ARBA" id="ARBA00004613"/>
    </source>
</evidence>
<dbReference type="InterPro" id="IPR009003">
    <property type="entry name" value="Peptidase_S1_PA"/>
</dbReference>
<dbReference type="SMART" id="SM00020">
    <property type="entry name" value="Tryp_SPc"/>
    <property type="match status" value="2"/>
</dbReference>
<dbReference type="SUPFAM" id="SSF50494">
    <property type="entry name" value="Trypsin-like serine proteases"/>
    <property type="match status" value="2"/>
</dbReference>
<dbReference type="EnsemblMetazoa" id="AALB003011-RA">
    <property type="protein sequence ID" value="AALB003011-PA"/>
    <property type="gene ID" value="AALB003011"/>
</dbReference>
<dbReference type="STRING" id="7167.A0A182F937"/>
<comment type="subcellular location">
    <subcellularLocation>
        <location evidence="1">Secreted</location>
    </subcellularLocation>
</comment>
<dbReference type="InterPro" id="IPR031986">
    <property type="entry name" value="GD_N"/>
</dbReference>
<dbReference type="PROSITE" id="PS00134">
    <property type="entry name" value="TRYPSIN_HIS"/>
    <property type="match status" value="2"/>
</dbReference>
<dbReference type="Gene3D" id="2.40.10.10">
    <property type="entry name" value="Trypsin-like serine proteases"/>
    <property type="match status" value="2"/>
</dbReference>
<evidence type="ECO:0000313" key="13">
    <source>
        <dbReference type="EnsemblMetazoa" id="AALB003011-PA"/>
    </source>
</evidence>
<dbReference type="PANTHER" id="PTHR24260">
    <property type="match status" value="1"/>
</dbReference>
<dbReference type="VEuPathDB" id="VectorBase:AALB20_035029"/>
<dbReference type="GO" id="GO:0006508">
    <property type="term" value="P:proteolysis"/>
    <property type="evidence" value="ECO:0007669"/>
    <property type="project" value="UniProtKB-KW"/>
</dbReference>
<dbReference type="InterPro" id="IPR001314">
    <property type="entry name" value="Peptidase_S1A"/>
</dbReference>
<keyword evidence="2" id="KW-0964">Secreted</keyword>
<dbReference type="Pfam" id="PF00089">
    <property type="entry name" value="Trypsin"/>
    <property type="match status" value="2"/>
</dbReference>
<dbReference type="VEuPathDB" id="VectorBase:AALB20_027924"/>
<evidence type="ECO:0000256" key="10">
    <source>
        <dbReference type="SAM" id="MobiDB-lite"/>
    </source>
</evidence>
<keyword evidence="14" id="KW-1185">Reference proteome</keyword>
<keyword evidence="4 11" id="KW-0732">Signal</keyword>
<dbReference type="Proteomes" id="UP000069272">
    <property type="component" value="Chromosome 2R"/>
</dbReference>
<feature type="domain" description="Peptidase S1" evidence="12">
    <location>
        <begin position="878"/>
        <end position="1128"/>
    </location>
</feature>
<reference evidence="13 14" key="1">
    <citation type="journal article" date="2017" name="G3 (Bethesda)">
        <title>The Physical Genome Mapping of Anopheles albimanus Corrected Scaffold Misassemblies and Identified Interarm Rearrangements in Genus Anopheles.</title>
        <authorList>
            <person name="Artemov G.N."/>
            <person name="Peery A.N."/>
            <person name="Jiang X."/>
            <person name="Tu Z."/>
            <person name="Stegniy V.N."/>
            <person name="Sharakhova M.V."/>
            <person name="Sharakhov I.V."/>
        </authorList>
    </citation>
    <scope>NUCLEOTIDE SEQUENCE [LARGE SCALE GENOMIC DNA]</scope>
    <source>
        <strain evidence="13 14">ALBI9_A</strain>
    </source>
</reference>
<feature type="domain" description="Peptidase S1" evidence="12">
    <location>
        <begin position="280"/>
        <end position="529"/>
    </location>
</feature>
<evidence type="ECO:0000256" key="9">
    <source>
        <dbReference type="ARBA" id="ARBA00024195"/>
    </source>
</evidence>
<dbReference type="VEuPathDB" id="VectorBase:AALB003011"/>
<evidence type="ECO:0000313" key="14">
    <source>
        <dbReference type="Proteomes" id="UP000069272"/>
    </source>
</evidence>
<evidence type="ECO:0000256" key="5">
    <source>
        <dbReference type="ARBA" id="ARBA00022801"/>
    </source>
</evidence>
<keyword evidence="8" id="KW-1015">Disulfide bond</keyword>
<protein>
    <recommendedName>
        <fullName evidence="12">Peptidase S1 domain-containing protein</fullName>
    </recommendedName>
</protein>
<feature type="compositionally biased region" description="Low complexity" evidence="10">
    <location>
        <begin position="140"/>
        <end position="155"/>
    </location>
</feature>
<dbReference type="PROSITE" id="PS50240">
    <property type="entry name" value="TRYPSIN_DOM"/>
    <property type="match status" value="2"/>
</dbReference>
<evidence type="ECO:0000256" key="3">
    <source>
        <dbReference type="ARBA" id="ARBA00022670"/>
    </source>
</evidence>